<evidence type="ECO:0000313" key="1">
    <source>
        <dbReference type="EMBL" id="MBD5770841.1"/>
    </source>
</evidence>
<keyword evidence="2" id="KW-1185">Reference proteome</keyword>
<evidence type="ECO:0000313" key="2">
    <source>
        <dbReference type="Proteomes" id="UP000604161"/>
    </source>
</evidence>
<protein>
    <submittedName>
        <fullName evidence="1">Uncharacterized protein</fullName>
    </submittedName>
</protein>
<gene>
    <name evidence="1" type="ORF">IF202_07225</name>
</gene>
<dbReference type="EMBL" id="JACYFC010000002">
    <property type="protein sequence ID" value="MBD5770841.1"/>
    <property type="molecule type" value="Genomic_DNA"/>
</dbReference>
<sequence>MSIFIDNNQIIQPIKGRGTANRMAERFAITLIEVDENDYLIRTLNTKSTSKI</sequence>
<proteinExistence type="predicted"/>
<accession>A0ABR8NXT9</accession>
<dbReference type="RefSeq" id="WP_191594216.1">
    <property type="nucleotide sequence ID" value="NZ_JACYFC010000002.1"/>
</dbReference>
<reference evidence="1 2" key="1">
    <citation type="submission" date="2020-09" db="EMBL/GenBank/DDBJ databases">
        <title>Marinomonas sp. nov., isolated from the cysticercosis algae of Qingdao, China.</title>
        <authorList>
            <person name="Sun X."/>
        </authorList>
    </citation>
    <scope>NUCLEOTIDE SEQUENCE [LARGE SCALE GENOMIC DNA]</scope>
    <source>
        <strain evidence="1 2">SM2066</strain>
    </source>
</reference>
<name>A0ABR8NXT9_9GAMM</name>
<dbReference type="Proteomes" id="UP000604161">
    <property type="component" value="Unassembled WGS sequence"/>
</dbReference>
<comment type="caution">
    <text evidence="1">The sequence shown here is derived from an EMBL/GenBank/DDBJ whole genome shotgun (WGS) entry which is preliminary data.</text>
</comment>
<organism evidence="1 2">
    <name type="scientific">Marinomonas colpomeniae</name>
    <dbReference type="NCBI Taxonomy" id="2774408"/>
    <lineage>
        <taxon>Bacteria</taxon>
        <taxon>Pseudomonadati</taxon>
        <taxon>Pseudomonadota</taxon>
        <taxon>Gammaproteobacteria</taxon>
        <taxon>Oceanospirillales</taxon>
        <taxon>Oceanospirillaceae</taxon>
        <taxon>Marinomonas</taxon>
    </lineage>
</organism>